<protein>
    <submittedName>
        <fullName evidence="6">FAD-dependent oxidoreductase</fullName>
    </submittedName>
</protein>
<evidence type="ECO:0000313" key="6">
    <source>
        <dbReference type="EMBL" id="QLF68929.1"/>
    </source>
</evidence>
<evidence type="ECO:0000313" key="7">
    <source>
        <dbReference type="Proteomes" id="UP000308530"/>
    </source>
</evidence>
<evidence type="ECO:0000256" key="1">
    <source>
        <dbReference type="ARBA" id="ARBA00001974"/>
    </source>
</evidence>
<keyword evidence="4" id="KW-0560">Oxidoreductase</keyword>
<evidence type="ECO:0000256" key="3">
    <source>
        <dbReference type="ARBA" id="ARBA00022827"/>
    </source>
</evidence>
<dbReference type="SUPFAM" id="SSF51905">
    <property type="entry name" value="FAD/NAD(P)-binding domain"/>
    <property type="match status" value="2"/>
</dbReference>
<accession>A0ABX6QK49</accession>
<dbReference type="PRINTS" id="PR00368">
    <property type="entry name" value="FADPNR"/>
</dbReference>
<keyword evidence="7" id="KW-1185">Reference proteome</keyword>
<dbReference type="Gene3D" id="3.50.50.100">
    <property type="match status" value="1"/>
</dbReference>
<proteinExistence type="predicted"/>
<feature type="domain" description="FAD/NAD(P)-binding" evidence="5">
    <location>
        <begin position="8"/>
        <end position="291"/>
    </location>
</feature>
<dbReference type="PRINTS" id="PR00411">
    <property type="entry name" value="PNDRDTASEI"/>
</dbReference>
<gene>
    <name evidence="6" type="ORF">FE840_004895</name>
</gene>
<dbReference type="PANTHER" id="PTHR42913:SF9">
    <property type="entry name" value="SLR1591 PROTEIN"/>
    <property type="match status" value="1"/>
</dbReference>
<evidence type="ECO:0000256" key="2">
    <source>
        <dbReference type="ARBA" id="ARBA00022630"/>
    </source>
</evidence>
<organism evidence="6 7">
    <name type="scientific">Peteryoungia desertarenae</name>
    <dbReference type="NCBI Taxonomy" id="1813451"/>
    <lineage>
        <taxon>Bacteria</taxon>
        <taxon>Pseudomonadati</taxon>
        <taxon>Pseudomonadota</taxon>
        <taxon>Alphaproteobacteria</taxon>
        <taxon>Hyphomicrobiales</taxon>
        <taxon>Rhizobiaceae</taxon>
        <taxon>Peteryoungia</taxon>
    </lineage>
</organism>
<dbReference type="InterPro" id="IPR017584">
    <property type="entry name" value="Pyridine_nucleo_diS_OxRdtase_N"/>
</dbReference>
<dbReference type="InterPro" id="IPR036188">
    <property type="entry name" value="FAD/NAD-bd_sf"/>
</dbReference>
<evidence type="ECO:0000259" key="5">
    <source>
        <dbReference type="Pfam" id="PF07992"/>
    </source>
</evidence>
<sequence>MSAATEKHLLLVGAGHAHLFVLERLANLPHMRPKVTVISPDVFQYYSGMLPGWLAGHYATGDIRLNVQALAEAAGAQFIADRVVAIDADRKMVRLSSGAEITADVLSFDIGSETEKDSLKACGDLLLPVKPLERFQEEWHAAVERAVQAGRLRLVVVGGGAAGVELAMAAQHALKDKVAELSVSLVTGKNGYLKGHVAGVHRRVRNNLERLSIEVLPHRAEGSARGVMLDDGREITADVVIAATGARSPELTWTSGLSLDDAGFIKVGPTHQSVSHVDIFAAGDISGRSDPRIQKSGVHAVRAGPVLAHNLLVALGVIDQPLKAYEPRNHVLYLLACGEKYAVASWGWFHVEGRWVWTWKDWIDRRFITRFSRSLVCNKAQTMADERA</sequence>
<dbReference type="RefSeq" id="WP_171033648.1">
    <property type="nucleotide sequence ID" value="NZ_CP058350.1"/>
</dbReference>
<dbReference type="NCBIfam" id="TIGR03169">
    <property type="entry name" value="Nterm_to_SelD"/>
    <property type="match status" value="1"/>
</dbReference>
<name>A0ABX6QK49_9HYPH</name>
<dbReference type="Pfam" id="PF07992">
    <property type="entry name" value="Pyr_redox_2"/>
    <property type="match status" value="1"/>
</dbReference>
<dbReference type="InterPro" id="IPR023753">
    <property type="entry name" value="FAD/NAD-binding_dom"/>
</dbReference>
<keyword evidence="2" id="KW-0285">Flavoprotein</keyword>
<reference evidence="6 7" key="1">
    <citation type="submission" date="2020-06" db="EMBL/GenBank/DDBJ databases">
        <title>Genome sequence of Rhizobium sp strain ADMK78.</title>
        <authorList>
            <person name="Rahi P."/>
        </authorList>
    </citation>
    <scope>NUCLEOTIDE SEQUENCE [LARGE SCALE GENOMIC DNA]</scope>
    <source>
        <strain evidence="6 7">ADMK78</strain>
    </source>
</reference>
<dbReference type="InterPro" id="IPR051169">
    <property type="entry name" value="NADH-Q_oxidoreductase"/>
</dbReference>
<evidence type="ECO:0000256" key="4">
    <source>
        <dbReference type="ARBA" id="ARBA00023002"/>
    </source>
</evidence>
<keyword evidence="3" id="KW-0274">FAD</keyword>
<dbReference type="PANTHER" id="PTHR42913">
    <property type="entry name" value="APOPTOSIS-INDUCING FACTOR 1"/>
    <property type="match status" value="1"/>
</dbReference>
<dbReference type="EMBL" id="CP058350">
    <property type="protein sequence ID" value="QLF68929.1"/>
    <property type="molecule type" value="Genomic_DNA"/>
</dbReference>
<comment type="cofactor">
    <cofactor evidence="1">
        <name>FAD</name>
        <dbReference type="ChEBI" id="CHEBI:57692"/>
    </cofactor>
</comment>
<dbReference type="Proteomes" id="UP000308530">
    <property type="component" value="Chromosome"/>
</dbReference>